<organism evidence="2 3">
    <name type="scientific">Reticulomyxa filosa</name>
    <dbReference type="NCBI Taxonomy" id="46433"/>
    <lineage>
        <taxon>Eukaryota</taxon>
        <taxon>Sar</taxon>
        <taxon>Rhizaria</taxon>
        <taxon>Retaria</taxon>
        <taxon>Foraminifera</taxon>
        <taxon>Monothalamids</taxon>
        <taxon>Reticulomyxidae</taxon>
        <taxon>Reticulomyxa</taxon>
    </lineage>
</organism>
<dbReference type="GO" id="GO:0005868">
    <property type="term" value="C:cytoplasmic dynein complex"/>
    <property type="evidence" value="ECO:0007669"/>
    <property type="project" value="TreeGrafter"/>
</dbReference>
<dbReference type="GO" id="GO:0008569">
    <property type="term" value="F:minus-end-directed microtubule motor activity"/>
    <property type="evidence" value="ECO:0007669"/>
    <property type="project" value="TreeGrafter"/>
</dbReference>
<comment type="caution">
    <text evidence="2">The sequence shown here is derived from an EMBL/GenBank/DDBJ whole genome shotgun (WGS) entry which is preliminary data.</text>
</comment>
<evidence type="ECO:0000313" key="3">
    <source>
        <dbReference type="Proteomes" id="UP000023152"/>
    </source>
</evidence>
<reference evidence="2 3" key="1">
    <citation type="journal article" date="2013" name="Curr. Biol.">
        <title>The Genome of the Foraminiferan Reticulomyxa filosa.</title>
        <authorList>
            <person name="Glockner G."/>
            <person name="Hulsmann N."/>
            <person name="Schleicher M."/>
            <person name="Noegel A.A."/>
            <person name="Eichinger L."/>
            <person name="Gallinger C."/>
            <person name="Pawlowski J."/>
            <person name="Sierra R."/>
            <person name="Euteneuer U."/>
            <person name="Pillet L."/>
            <person name="Moustafa A."/>
            <person name="Platzer M."/>
            <person name="Groth M."/>
            <person name="Szafranski K."/>
            <person name="Schliwa M."/>
        </authorList>
    </citation>
    <scope>NUCLEOTIDE SEQUENCE [LARGE SCALE GENOMIC DNA]</scope>
</reference>
<dbReference type="AlphaFoldDB" id="X6PAZ7"/>
<evidence type="ECO:0000313" key="2">
    <source>
        <dbReference type="EMBL" id="ETO35720.1"/>
    </source>
</evidence>
<dbReference type="GO" id="GO:0035721">
    <property type="term" value="P:intraciliary retrograde transport"/>
    <property type="evidence" value="ECO:0007669"/>
    <property type="project" value="TreeGrafter"/>
</dbReference>
<dbReference type="GO" id="GO:0051959">
    <property type="term" value="F:dynein light intermediate chain binding"/>
    <property type="evidence" value="ECO:0007669"/>
    <property type="project" value="InterPro"/>
</dbReference>
<keyword evidence="3" id="KW-1185">Reference proteome</keyword>
<accession>X6PAZ7</accession>
<sequence>MDKLKEEVAEQEQQRAKVKSKIQQELNEPQLALDIAKKKIQCISKLSLMEIRYLRVVPELMKETLLARSYLLNPLCVTDKSRDISKFIKDMLDFDVATITMEQIKYLESNFTNCVEILSRERVTKLIECWITRYEIFHECPQYLVDIMLQYTLLTKLEWKFQSIDRQSKVMGAIADWIIACVNIAKVLHRIQPLQGDLDRLNVSIASKYDELQVLQATS</sequence>
<dbReference type="GO" id="GO:0060271">
    <property type="term" value="P:cilium assembly"/>
    <property type="evidence" value="ECO:0007669"/>
    <property type="project" value="TreeGrafter"/>
</dbReference>
<dbReference type="Gene3D" id="1.20.920.20">
    <property type="match status" value="1"/>
</dbReference>
<feature type="coiled-coil region" evidence="1">
    <location>
        <begin position="1"/>
        <end position="28"/>
    </location>
</feature>
<protein>
    <submittedName>
        <fullName evidence="2">Uncharacterized protein</fullName>
    </submittedName>
</protein>
<dbReference type="EMBL" id="ASPP01001370">
    <property type="protein sequence ID" value="ETO35720.1"/>
    <property type="molecule type" value="Genomic_DNA"/>
</dbReference>
<dbReference type="GO" id="GO:0097729">
    <property type="term" value="C:9+2 motile cilium"/>
    <property type="evidence" value="ECO:0007669"/>
    <property type="project" value="TreeGrafter"/>
</dbReference>
<dbReference type="PANTHER" id="PTHR10676:SF352">
    <property type="entry name" value="CYTOPLASMIC DYNEIN 2 HEAVY CHAIN 1"/>
    <property type="match status" value="1"/>
</dbReference>
<dbReference type="GO" id="GO:0060294">
    <property type="term" value="P:cilium movement involved in cell motility"/>
    <property type="evidence" value="ECO:0007669"/>
    <property type="project" value="TreeGrafter"/>
</dbReference>
<name>X6PAZ7_RETFI</name>
<dbReference type="InterPro" id="IPR026983">
    <property type="entry name" value="DHC"/>
</dbReference>
<dbReference type="PANTHER" id="PTHR10676">
    <property type="entry name" value="DYNEIN HEAVY CHAIN FAMILY PROTEIN"/>
    <property type="match status" value="1"/>
</dbReference>
<gene>
    <name evidence="2" type="ORF">RFI_01340</name>
</gene>
<dbReference type="GO" id="GO:0045505">
    <property type="term" value="F:dynein intermediate chain binding"/>
    <property type="evidence" value="ECO:0007669"/>
    <property type="project" value="InterPro"/>
</dbReference>
<keyword evidence="1" id="KW-0175">Coiled coil</keyword>
<evidence type="ECO:0000256" key="1">
    <source>
        <dbReference type="SAM" id="Coils"/>
    </source>
</evidence>
<dbReference type="Proteomes" id="UP000023152">
    <property type="component" value="Unassembled WGS sequence"/>
</dbReference>
<proteinExistence type="predicted"/>
<dbReference type="GO" id="GO:0005930">
    <property type="term" value="C:axoneme"/>
    <property type="evidence" value="ECO:0007669"/>
    <property type="project" value="TreeGrafter"/>
</dbReference>